<protein>
    <submittedName>
        <fullName evidence="2">Uncharacterized protein</fullName>
    </submittedName>
</protein>
<dbReference type="OrthoDB" id="4588713at2759"/>
<name>A0A1Y2E810_9PEZI</name>
<feature type="region of interest" description="Disordered" evidence="1">
    <location>
        <begin position="1"/>
        <end position="46"/>
    </location>
</feature>
<keyword evidence="3" id="KW-1185">Reference proteome</keyword>
<organism evidence="2 3">
    <name type="scientific">Pseudomassariella vexata</name>
    <dbReference type="NCBI Taxonomy" id="1141098"/>
    <lineage>
        <taxon>Eukaryota</taxon>
        <taxon>Fungi</taxon>
        <taxon>Dikarya</taxon>
        <taxon>Ascomycota</taxon>
        <taxon>Pezizomycotina</taxon>
        <taxon>Sordariomycetes</taxon>
        <taxon>Xylariomycetidae</taxon>
        <taxon>Amphisphaeriales</taxon>
        <taxon>Pseudomassariaceae</taxon>
        <taxon>Pseudomassariella</taxon>
    </lineage>
</organism>
<dbReference type="Proteomes" id="UP000193689">
    <property type="component" value="Unassembled WGS sequence"/>
</dbReference>
<reference evidence="2 3" key="1">
    <citation type="submission" date="2016-07" db="EMBL/GenBank/DDBJ databases">
        <title>Pervasive Adenine N6-methylation of Active Genes in Fungi.</title>
        <authorList>
            <consortium name="DOE Joint Genome Institute"/>
            <person name="Mondo S.J."/>
            <person name="Dannebaum R.O."/>
            <person name="Kuo R.C."/>
            <person name="Labutti K."/>
            <person name="Haridas S."/>
            <person name="Kuo A."/>
            <person name="Salamov A."/>
            <person name="Ahrendt S.R."/>
            <person name="Lipzen A."/>
            <person name="Sullivan W."/>
            <person name="Andreopoulos W.B."/>
            <person name="Clum A."/>
            <person name="Lindquist E."/>
            <person name="Daum C."/>
            <person name="Ramamoorthy G.K."/>
            <person name="Gryganskyi A."/>
            <person name="Culley D."/>
            <person name="Magnuson J.K."/>
            <person name="James T.Y."/>
            <person name="O'Malley M.A."/>
            <person name="Stajich J.E."/>
            <person name="Spatafora J.W."/>
            <person name="Visel A."/>
            <person name="Grigoriev I.V."/>
        </authorList>
    </citation>
    <scope>NUCLEOTIDE SEQUENCE [LARGE SCALE GENOMIC DNA]</scope>
    <source>
        <strain evidence="2 3">CBS 129021</strain>
    </source>
</reference>
<proteinExistence type="predicted"/>
<accession>A0A1Y2E810</accession>
<evidence type="ECO:0000313" key="3">
    <source>
        <dbReference type="Proteomes" id="UP000193689"/>
    </source>
</evidence>
<evidence type="ECO:0000313" key="2">
    <source>
        <dbReference type="EMBL" id="ORY67701.1"/>
    </source>
</evidence>
<comment type="caution">
    <text evidence="2">The sequence shown here is derived from an EMBL/GenBank/DDBJ whole genome shotgun (WGS) entry which is preliminary data.</text>
</comment>
<gene>
    <name evidence="2" type="ORF">BCR38DRAFT_407651</name>
</gene>
<dbReference type="InParanoid" id="A0A1Y2E810"/>
<feature type="region of interest" description="Disordered" evidence="1">
    <location>
        <begin position="220"/>
        <end position="244"/>
    </location>
</feature>
<feature type="compositionally biased region" description="Low complexity" evidence="1">
    <location>
        <begin position="1"/>
        <end position="15"/>
    </location>
</feature>
<dbReference type="RefSeq" id="XP_040718325.1">
    <property type="nucleotide sequence ID" value="XM_040858189.1"/>
</dbReference>
<dbReference type="EMBL" id="MCFJ01000004">
    <property type="protein sequence ID" value="ORY67701.1"/>
    <property type="molecule type" value="Genomic_DNA"/>
</dbReference>
<dbReference type="AlphaFoldDB" id="A0A1Y2E810"/>
<dbReference type="GeneID" id="63774401"/>
<sequence length="457" mass="50548">METPKQQKQQQQSPQIYTTVGSIYNPHATPLQPPARRGRTVKWPPNSDYIHKSALAGFSLKGSMSPPTTANSLQQYSPLQQNQDRAVSPGTTSPESFYNSAMLAGNSFTAAPAASDKHGDAKVDDNDDVEVDENLRNMSVKTLTNLASYPNPMQKNAQMVLSRARPLANISNASMPNLRNTRSDPATLANLLQSDGVSEYEAQSSRNAFKAVLSKGYGAPQPLTAGPPGLRQHKSSTLDTDRQRSRVYDDAALAKLTASNLNYQQYQYQYPYALARQSTPSFKSEGFTSVQAHLAREASLNESTKISDTLTAEQVRPFYPFGIPHDFSSRTKPLPPGWAEDYPLDIFGMPKNRGQAARQAKIDAYFYAGNDMINTSMDDAIREKSRRDFERTIGVIGDKREKSKDKVVNKQLTIEEANKVPASEHAEALLNMTFQTLINHPQSSTGSTLPKFEYKKD</sequence>
<evidence type="ECO:0000256" key="1">
    <source>
        <dbReference type="SAM" id="MobiDB-lite"/>
    </source>
</evidence>